<dbReference type="InterPro" id="IPR029058">
    <property type="entry name" value="AB_hydrolase_fold"/>
</dbReference>
<dbReference type="Pfam" id="PF00326">
    <property type="entry name" value="Peptidase_S9"/>
    <property type="match status" value="1"/>
</dbReference>
<dbReference type="RefSeq" id="WP_126423880.1">
    <property type="nucleotide sequence ID" value="NZ_AP018828.1"/>
</dbReference>
<dbReference type="GO" id="GO:0006508">
    <property type="term" value="P:proteolysis"/>
    <property type="evidence" value="ECO:0007669"/>
    <property type="project" value="InterPro"/>
</dbReference>
<feature type="chain" id="PRO_5017971194" evidence="2">
    <location>
        <begin position="25"/>
        <end position="650"/>
    </location>
</feature>
<dbReference type="InterPro" id="IPR001375">
    <property type="entry name" value="Peptidase_S9_cat"/>
</dbReference>
<dbReference type="AlphaFoldDB" id="A0A3G9G4L7"/>
<sequence>MRMLKHSVFAGVLAACAFSTAAEADPANTLGPPPPLTAFSKLPDIDKVALSPDGKRIALIKGYGAQRLLLDIDLEKDDFKALKVGDVKVRSLFWGDETRIILISSQSVYLRDFVGGKDEYYSGQILDLSRNKTFAMFDNVEGFYPIVMGDYNRIKIKDAYRVTASNVKIQGEGLRSLYNFDLNTGRGREMEVVPHHVQNWIVRPDGEIMARAEYDRDTRVWTLRYRQNGKYRAIYSEKQLLDAPSLLGRGRDDESVLVYINAGEKAGNYYEVFPDGRFSEPLDTKGSNVGTFYHPATGKLAGFINYSPDGLAYTFFAPDLASLPRLIEKGMPDYTYRSLVDVSDDGKKIIVYGEGPGDPGSYYFIDYTTRSFKIVGQTRPEVPAEWVAEKRKVTYKAADGLEINGYLTLPPGREAKNLPLIVLPHGGPESYDDISYEWMSQAIASRGYAVLQPNFRGSSGYGEAFTEKGYGEWGRKMQTDLSDGVRYLAKEGTIDPKRVCIVGASYGGYAAMAGATLDPGVYRCASGIAPVTNLKKMISYEEESVGYDKKARKVLYWKRFLGDESRWAEVSPDLKAANVTIPIQLIHGKDDTVVPIDQSYRMRDALKKAGKEVDLILLKDEDHHLSREATRVQTMDAVVSFIEKHNPPYQ</sequence>
<evidence type="ECO:0000313" key="4">
    <source>
        <dbReference type="EMBL" id="BBF82282.1"/>
    </source>
</evidence>
<evidence type="ECO:0000259" key="3">
    <source>
        <dbReference type="Pfam" id="PF00326"/>
    </source>
</evidence>
<gene>
    <name evidence="4" type="ORF">EM6_2914</name>
</gene>
<reference evidence="5" key="1">
    <citation type="journal article" date="2017" name="Biotechnol. Biofuels">
        <title>Evaluation of environmental bacterial communities as a factor affecting the growth of duckweed Lemna minor.</title>
        <authorList>
            <person name="Ishizawa H."/>
            <person name="Kuroda M."/>
            <person name="Morikawa M."/>
            <person name="Ike M."/>
        </authorList>
    </citation>
    <scope>NUCLEOTIDE SEQUENCE [LARGE SCALE GENOMIC DNA]</scope>
    <source>
        <strain evidence="5">M6</strain>
    </source>
</reference>
<name>A0A3G9G4L7_9CAUL</name>
<organism evidence="4 5">
    <name type="scientific">Asticcacaulis excentricus</name>
    <dbReference type="NCBI Taxonomy" id="78587"/>
    <lineage>
        <taxon>Bacteria</taxon>
        <taxon>Pseudomonadati</taxon>
        <taxon>Pseudomonadota</taxon>
        <taxon>Alphaproteobacteria</taxon>
        <taxon>Caulobacterales</taxon>
        <taxon>Caulobacteraceae</taxon>
        <taxon>Asticcacaulis</taxon>
    </lineage>
</organism>
<evidence type="ECO:0000256" key="1">
    <source>
        <dbReference type="ARBA" id="ARBA00022801"/>
    </source>
</evidence>
<dbReference type="EMBL" id="AP018828">
    <property type="protein sequence ID" value="BBF82282.1"/>
    <property type="molecule type" value="Genomic_DNA"/>
</dbReference>
<keyword evidence="1" id="KW-0378">Hydrolase</keyword>
<dbReference type="PROSITE" id="PS51257">
    <property type="entry name" value="PROKAR_LIPOPROTEIN"/>
    <property type="match status" value="1"/>
</dbReference>
<feature type="signal peptide" evidence="2">
    <location>
        <begin position="1"/>
        <end position="24"/>
    </location>
</feature>
<dbReference type="SUPFAM" id="SSF82171">
    <property type="entry name" value="DPP6 N-terminal domain-like"/>
    <property type="match status" value="1"/>
</dbReference>
<evidence type="ECO:0000256" key="2">
    <source>
        <dbReference type="SAM" id="SignalP"/>
    </source>
</evidence>
<evidence type="ECO:0000313" key="5">
    <source>
        <dbReference type="Proteomes" id="UP000278756"/>
    </source>
</evidence>
<accession>A0A3G9G4L7</accession>
<protein>
    <submittedName>
        <fullName evidence="4">Prolyl oligopeptidase family protein</fullName>
    </submittedName>
</protein>
<feature type="domain" description="Peptidase S9 prolyl oligopeptidase catalytic" evidence="3">
    <location>
        <begin position="435"/>
        <end position="645"/>
    </location>
</feature>
<dbReference type="OrthoDB" id="128799at2"/>
<dbReference type="Gene3D" id="3.40.50.1820">
    <property type="entry name" value="alpha/beta hydrolase"/>
    <property type="match status" value="1"/>
</dbReference>
<dbReference type="PANTHER" id="PTHR42776">
    <property type="entry name" value="SERINE PEPTIDASE S9 FAMILY MEMBER"/>
    <property type="match status" value="1"/>
</dbReference>
<dbReference type="Proteomes" id="UP000278756">
    <property type="component" value="Chromosome 2"/>
</dbReference>
<dbReference type="GO" id="GO:0004252">
    <property type="term" value="F:serine-type endopeptidase activity"/>
    <property type="evidence" value="ECO:0007669"/>
    <property type="project" value="TreeGrafter"/>
</dbReference>
<reference evidence="5" key="2">
    <citation type="journal article" date="2017" name="Plant Physiol. Biochem.">
        <title>Differential oxidative and antioxidative response of duckweed Lemna minor toward plant growth promoting/inhibiting bacteria.</title>
        <authorList>
            <person name="Ishizawa H."/>
            <person name="Kuroda M."/>
            <person name="Morikawa M."/>
            <person name="Ike M."/>
        </authorList>
    </citation>
    <scope>NUCLEOTIDE SEQUENCE [LARGE SCALE GENOMIC DNA]</scope>
    <source>
        <strain evidence="5">M6</strain>
    </source>
</reference>
<dbReference type="SUPFAM" id="SSF53474">
    <property type="entry name" value="alpha/beta-Hydrolases"/>
    <property type="match status" value="1"/>
</dbReference>
<dbReference type="PANTHER" id="PTHR42776:SF27">
    <property type="entry name" value="DIPEPTIDYL PEPTIDASE FAMILY MEMBER 6"/>
    <property type="match status" value="1"/>
</dbReference>
<proteinExistence type="predicted"/>
<keyword evidence="2" id="KW-0732">Signal</keyword>